<feature type="binding site" evidence="13">
    <location>
        <position position="208"/>
    </location>
    <ligand>
        <name>Mg(2+)</name>
        <dbReference type="ChEBI" id="CHEBI:18420"/>
    </ligand>
</feature>
<accession>A0A6B0YY76</accession>
<dbReference type="InterPro" id="IPR033247">
    <property type="entry name" value="Transketolase_fam"/>
</dbReference>
<dbReference type="PANTHER" id="PTHR43522:SF2">
    <property type="entry name" value="TRANSKETOLASE 1-RELATED"/>
    <property type="match status" value="1"/>
</dbReference>
<dbReference type="CDD" id="cd07033">
    <property type="entry name" value="TPP_PYR_DXS_TK_like"/>
    <property type="match status" value="1"/>
</dbReference>
<dbReference type="CDD" id="cd02012">
    <property type="entry name" value="TPP_TK"/>
    <property type="match status" value="1"/>
</dbReference>
<comment type="catalytic activity">
    <reaction evidence="8">
        <text>D-sedoheptulose 7-phosphate + D-glyceraldehyde 3-phosphate = aldehydo-D-ribose 5-phosphate + D-xylulose 5-phosphate</text>
        <dbReference type="Rhea" id="RHEA:10508"/>
        <dbReference type="ChEBI" id="CHEBI:57483"/>
        <dbReference type="ChEBI" id="CHEBI:57737"/>
        <dbReference type="ChEBI" id="CHEBI:58273"/>
        <dbReference type="ChEBI" id="CHEBI:59776"/>
        <dbReference type="EC" id="2.2.1.1"/>
    </reaction>
</comment>
<feature type="binding site" evidence="12">
    <location>
        <position position="177"/>
    </location>
    <ligand>
        <name>thiamine diphosphate</name>
        <dbReference type="ChEBI" id="CHEBI:58937"/>
    </ligand>
</feature>
<dbReference type="PANTHER" id="PTHR43522">
    <property type="entry name" value="TRANSKETOLASE"/>
    <property type="match status" value="1"/>
</dbReference>
<comment type="cofactor">
    <cofactor evidence="13">
        <name>Mg(2+)</name>
        <dbReference type="ChEBI" id="CHEBI:18420"/>
    </cofactor>
    <text evidence="13">Binds 1 Mg(2+) ion per subunit. Can also utilize other divalent metal cations, such as Ca(2+), Mn(2+) and Co(2+).</text>
</comment>
<dbReference type="GO" id="GO:0006098">
    <property type="term" value="P:pentose-phosphate shunt"/>
    <property type="evidence" value="ECO:0007669"/>
    <property type="project" value="TreeGrafter"/>
</dbReference>
<evidence type="ECO:0000256" key="1">
    <source>
        <dbReference type="ARBA" id="ARBA00007131"/>
    </source>
</evidence>
<dbReference type="InterPro" id="IPR005478">
    <property type="entry name" value="Transketolase_bac-like"/>
</dbReference>
<feature type="active site" description="Proton donor" evidence="10">
    <location>
        <position position="427"/>
    </location>
</feature>
<feature type="binding site" evidence="11">
    <location>
        <position position="47"/>
    </location>
    <ligand>
        <name>substrate</name>
    </ligand>
</feature>
<feature type="binding site" evidence="12">
    <location>
        <position position="453"/>
    </location>
    <ligand>
        <name>thiamine diphosphate</name>
        <dbReference type="ChEBI" id="CHEBI:58937"/>
    </ligand>
</feature>
<dbReference type="InterPro" id="IPR020826">
    <property type="entry name" value="Transketolase_BS"/>
</dbReference>
<dbReference type="FunFam" id="3.40.50.970:FF:000004">
    <property type="entry name" value="Transketolase"/>
    <property type="match status" value="1"/>
</dbReference>
<comment type="caution">
    <text evidence="16">The sequence shown here is derived from an EMBL/GenBank/DDBJ whole genome shotgun (WGS) entry which is preliminary data.</text>
</comment>
<evidence type="ECO:0000259" key="15">
    <source>
        <dbReference type="SMART" id="SM00861"/>
    </source>
</evidence>
<evidence type="ECO:0000256" key="14">
    <source>
        <dbReference type="PIRSR" id="PIRSR605478-5"/>
    </source>
</evidence>
<feature type="site" description="Important for catalytic activity" evidence="14">
    <location>
        <position position="279"/>
    </location>
</feature>
<dbReference type="Pfam" id="PF00456">
    <property type="entry name" value="Transketolase_N"/>
    <property type="match status" value="1"/>
</dbReference>
<evidence type="ECO:0000256" key="11">
    <source>
        <dbReference type="PIRSR" id="PIRSR605478-2"/>
    </source>
</evidence>
<gene>
    <name evidence="16" type="primary">tkt</name>
    <name evidence="16" type="ORF">F4Y42_14515</name>
</gene>
<evidence type="ECO:0000256" key="9">
    <source>
        <dbReference type="NCBIfam" id="TIGR00232"/>
    </source>
</evidence>
<feature type="binding site" evidence="13">
    <location>
        <position position="206"/>
    </location>
    <ligand>
        <name>Mg(2+)</name>
        <dbReference type="ChEBI" id="CHEBI:18420"/>
    </ligand>
</feature>
<keyword evidence="6 13" id="KW-0460">Magnesium</keyword>
<evidence type="ECO:0000256" key="10">
    <source>
        <dbReference type="PIRSR" id="PIRSR605478-1"/>
    </source>
</evidence>
<dbReference type="SUPFAM" id="SSF52922">
    <property type="entry name" value="TK C-terminal domain-like"/>
    <property type="match status" value="1"/>
</dbReference>
<dbReference type="GO" id="GO:0004802">
    <property type="term" value="F:transketolase activity"/>
    <property type="evidence" value="ECO:0007669"/>
    <property type="project" value="UniProtKB-UniRule"/>
</dbReference>
<dbReference type="EMBL" id="VXRG01000119">
    <property type="protein sequence ID" value="MXY94652.1"/>
    <property type="molecule type" value="Genomic_DNA"/>
</dbReference>
<dbReference type="Pfam" id="PF02779">
    <property type="entry name" value="Transket_pyr"/>
    <property type="match status" value="1"/>
</dbReference>
<comment type="cofactor">
    <cofactor evidence="12">
        <name>thiamine diphosphate</name>
        <dbReference type="ChEBI" id="CHEBI:58937"/>
    </cofactor>
    <text evidence="12">Binds 1 thiamine pyrophosphate per subunit. During the reaction, the substrate forms a covalent intermediate with the cofactor.</text>
</comment>
<reference evidence="16" key="1">
    <citation type="submission" date="2019-09" db="EMBL/GenBank/DDBJ databases">
        <title>Characterisation of the sponge microbiome using genome-centric metagenomics.</title>
        <authorList>
            <person name="Engelberts J.P."/>
            <person name="Robbins S.J."/>
            <person name="De Goeij J.M."/>
            <person name="Aranda M."/>
            <person name="Bell S.C."/>
            <person name="Webster N.S."/>
        </authorList>
    </citation>
    <scope>NUCLEOTIDE SEQUENCE</scope>
    <source>
        <strain evidence="16">SB0664_bin_27</strain>
    </source>
</reference>
<feature type="binding site" evidence="12">
    <location>
        <begin position="135"/>
        <end position="137"/>
    </location>
    <ligand>
        <name>thiamine diphosphate</name>
        <dbReference type="ChEBI" id="CHEBI:58937"/>
    </ligand>
</feature>
<feature type="binding site" evidence="11">
    <location>
        <position position="477"/>
    </location>
    <ligand>
        <name>substrate</name>
    </ligand>
</feature>
<feature type="domain" description="Transketolase-like pyrimidine-binding" evidence="15">
    <location>
        <begin position="370"/>
        <end position="541"/>
    </location>
</feature>
<dbReference type="EC" id="2.2.1.1" evidence="3 9"/>
<dbReference type="InterPro" id="IPR055152">
    <property type="entry name" value="Transketolase-like_C_2"/>
</dbReference>
<evidence type="ECO:0000256" key="6">
    <source>
        <dbReference type="ARBA" id="ARBA00022842"/>
    </source>
</evidence>
<dbReference type="PROSITE" id="PS00802">
    <property type="entry name" value="TRANSKETOLASE_2"/>
    <property type="match status" value="1"/>
</dbReference>
<evidence type="ECO:0000256" key="3">
    <source>
        <dbReference type="ARBA" id="ARBA00013152"/>
    </source>
</evidence>
<dbReference type="InterPro" id="IPR005474">
    <property type="entry name" value="Transketolase_N"/>
</dbReference>
<evidence type="ECO:0000256" key="2">
    <source>
        <dbReference type="ARBA" id="ARBA00011738"/>
    </source>
</evidence>
<dbReference type="AlphaFoldDB" id="A0A6B0YY76"/>
<dbReference type="Gene3D" id="3.40.50.920">
    <property type="match status" value="1"/>
</dbReference>
<dbReference type="GO" id="GO:0005829">
    <property type="term" value="C:cytosol"/>
    <property type="evidence" value="ECO:0007669"/>
    <property type="project" value="TreeGrafter"/>
</dbReference>
<dbReference type="Pfam" id="PF22613">
    <property type="entry name" value="Transketolase_C_1"/>
    <property type="match status" value="1"/>
</dbReference>
<feature type="site" description="Important for catalytic activity" evidence="14">
    <location>
        <position position="47"/>
    </location>
</feature>
<feature type="binding site" evidence="11">
    <location>
        <position position="373"/>
    </location>
    <ligand>
        <name>substrate</name>
    </ligand>
</feature>
<evidence type="ECO:0000256" key="8">
    <source>
        <dbReference type="ARBA" id="ARBA00049473"/>
    </source>
</evidence>
<dbReference type="NCBIfam" id="TIGR00232">
    <property type="entry name" value="tktlase_bact"/>
    <property type="match status" value="1"/>
</dbReference>
<dbReference type="Gene3D" id="3.40.50.970">
    <property type="match status" value="2"/>
</dbReference>
<evidence type="ECO:0000256" key="12">
    <source>
        <dbReference type="PIRSR" id="PIRSR605478-3"/>
    </source>
</evidence>
<organism evidence="16">
    <name type="scientific">Caldilineaceae bacterium SB0664_bin_27</name>
    <dbReference type="NCBI Taxonomy" id="2605260"/>
    <lineage>
        <taxon>Bacteria</taxon>
        <taxon>Bacillati</taxon>
        <taxon>Chloroflexota</taxon>
        <taxon>Caldilineae</taxon>
        <taxon>Caldilineales</taxon>
        <taxon>Caldilineaceae</taxon>
    </lineage>
</organism>
<evidence type="ECO:0000256" key="7">
    <source>
        <dbReference type="ARBA" id="ARBA00023052"/>
    </source>
</evidence>
<feature type="binding site" evidence="12">
    <location>
        <position position="87"/>
    </location>
    <ligand>
        <name>thiamine diphosphate</name>
        <dbReference type="ChEBI" id="CHEBI:58937"/>
    </ligand>
</feature>
<dbReference type="SMART" id="SM00861">
    <property type="entry name" value="Transket_pyr"/>
    <property type="match status" value="1"/>
</dbReference>
<protein>
    <recommendedName>
        <fullName evidence="3 9">Transketolase</fullName>
        <ecNumber evidence="3 9">2.2.1.1</ecNumber>
    </recommendedName>
</protein>
<feature type="binding site" evidence="11">
    <location>
        <position position="536"/>
    </location>
    <ligand>
        <name>substrate</name>
    </ligand>
</feature>
<keyword evidence="5 13" id="KW-0479">Metal-binding</keyword>
<proteinExistence type="inferred from homology"/>
<feature type="binding site" evidence="11">
    <location>
        <position position="485"/>
    </location>
    <ligand>
        <name>substrate</name>
    </ligand>
</feature>
<feature type="binding site" evidence="12">
    <location>
        <position position="279"/>
    </location>
    <ligand>
        <name>thiamine diphosphate</name>
        <dbReference type="ChEBI" id="CHEBI:58937"/>
    </ligand>
</feature>
<dbReference type="FunFam" id="3.40.50.970:FF:000003">
    <property type="entry name" value="Transketolase"/>
    <property type="match status" value="1"/>
</dbReference>
<dbReference type="GO" id="GO:0046872">
    <property type="term" value="F:metal ion binding"/>
    <property type="evidence" value="ECO:0007669"/>
    <property type="project" value="UniProtKB-KW"/>
</dbReference>
<feature type="binding site" evidence="11">
    <location>
        <position position="400"/>
    </location>
    <ligand>
        <name>substrate</name>
    </ligand>
</feature>
<dbReference type="InterPro" id="IPR009014">
    <property type="entry name" value="Transketo_C/PFOR_II"/>
</dbReference>
<dbReference type="InterPro" id="IPR005475">
    <property type="entry name" value="Transketolase-like_Pyr-bd"/>
</dbReference>
<feature type="binding site" evidence="13">
    <location>
        <position position="176"/>
    </location>
    <ligand>
        <name>Mg(2+)</name>
        <dbReference type="ChEBI" id="CHEBI:18420"/>
    </ligand>
</feature>
<comment type="subunit">
    <text evidence="2">Homodimer.</text>
</comment>
<feature type="binding site" evidence="12">
    <location>
        <position position="206"/>
    </location>
    <ligand>
        <name>thiamine diphosphate</name>
        <dbReference type="ChEBI" id="CHEBI:58937"/>
    </ligand>
</feature>
<evidence type="ECO:0000256" key="5">
    <source>
        <dbReference type="ARBA" id="ARBA00022723"/>
    </source>
</evidence>
<evidence type="ECO:0000256" key="4">
    <source>
        <dbReference type="ARBA" id="ARBA00022679"/>
    </source>
</evidence>
<feature type="binding site" evidence="11">
    <location>
        <position position="489"/>
    </location>
    <ligand>
        <name>substrate</name>
    </ligand>
</feature>
<keyword evidence="7 12" id="KW-0786">Thiamine pyrophosphate</keyword>
<sequence>MSSKTNGQGDARLSFESPTIDPDLEENVVNTIRMLALDAVQAADSGHAGLPMGMATAALTLWRRHLRYNPANPEWHNRDRFILSAGHGSMLLYSLLHLTGYDLPLQELKNFRQYGSMTPGHPEYGHAPGVETTTGPLGQGFANGVGMAIAEQWLAANFNRPGHDVISHHVYAIVSDGDLMEGVAQEAASLAGHLGLGKLIYLYDDNRVTIDGYTDLAFTENQYQRFEAYGWHVHKVDGMDGAAVDAAIAAAKQDPRPSLIGCTTVIGFGAPKQGEPDMHSDALPDDEVAQTKANLEWPQEPAFYLPEEVRDFCLQAVARGKRLESDDSALWDAYAAAHPDLAAQLSAMLQGQLPDGWEDALPAFDPGGSQATRNASGDTLNALAPVITNLIGGSADLAPSNKTIISGSPDFQPDSYSGRNFRFGVREHGMGAVLNGMALHGGVIPYGGTFLVFSDYMRASVRLAALMGVPVIYIFTHDSIGVGEDGPTHQPVEQVAALRAIPNLTVIRPADANEAAQAWKSALQNKSGPTALIFSRQNLPVYDRSAAGVAAAGGAALGGYVFYQSSGATGAAPELALISSGSELELAYDAARQLAQQGAAVRVVSLPSWELFAAQGASYQQDVLPSSALKLSVEAGVTQGWERWVGNDPARGAAIGLNRFGASAPQQEVYANLGLTVEAVISAAQNLLEA</sequence>
<feature type="binding site" evidence="11">
    <location>
        <position position="279"/>
    </location>
    <ligand>
        <name>substrate</name>
    </ligand>
</feature>
<keyword evidence="4 16" id="KW-0808">Transferase</keyword>
<comment type="similarity">
    <text evidence="1">Belongs to the transketolase family.</text>
</comment>
<evidence type="ECO:0000313" key="16">
    <source>
        <dbReference type="EMBL" id="MXY94652.1"/>
    </source>
</evidence>
<evidence type="ECO:0000256" key="13">
    <source>
        <dbReference type="PIRSR" id="PIRSR605478-4"/>
    </source>
</evidence>
<name>A0A6B0YY76_9CHLR</name>
<dbReference type="InterPro" id="IPR029061">
    <property type="entry name" value="THDP-binding"/>
</dbReference>
<dbReference type="SUPFAM" id="SSF52518">
    <property type="entry name" value="Thiamin diphosphate-binding fold (THDP-binding)"/>
    <property type="match status" value="2"/>
</dbReference>